<evidence type="ECO:0000313" key="5">
    <source>
        <dbReference type="Proteomes" id="UP000820818"/>
    </source>
</evidence>
<reference evidence="4 5" key="1">
    <citation type="submission" date="2022-05" db="EMBL/GenBank/DDBJ databases">
        <title>A multi-omics perspective on studying reproductive biology in Daphnia sinensis.</title>
        <authorList>
            <person name="Jia J."/>
        </authorList>
    </citation>
    <scope>NUCLEOTIDE SEQUENCE [LARGE SCALE GENOMIC DNA]</scope>
    <source>
        <strain evidence="4 5">WSL</strain>
    </source>
</reference>
<dbReference type="InterPro" id="IPR008197">
    <property type="entry name" value="WAP_dom"/>
</dbReference>
<keyword evidence="5" id="KW-1185">Reference proteome</keyword>
<name>A0AAD5PPD6_9CRUS</name>
<dbReference type="GO" id="GO:0030414">
    <property type="term" value="F:peptidase inhibitor activity"/>
    <property type="evidence" value="ECO:0007669"/>
    <property type="project" value="InterPro"/>
</dbReference>
<dbReference type="EMBL" id="WJBH02000008">
    <property type="protein sequence ID" value="KAI9554267.1"/>
    <property type="molecule type" value="Genomic_DNA"/>
</dbReference>
<dbReference type="InterPro" id="IPR036645">
    <property type="entry name" value="Elafin-like_sf"/>
</dbReference>
<feature type="signal peptide" evidence="2">
    <location>
        <begin position="1"/>
        <end position="18"/>
    </location>
</feature>
<dbReference type="SUPFAM" id="SSF57256">
    <property type="entry name" value="Elafin-like"/>
    <property type="match status" value="1"/>
</dbReference>
<protein>
    <recommendedName>
        <fullName evidence="3">WAP domain-containing protein</fullName>
    </recommendedName>
</protein>
<proteinExistence type="predicted"/>
<evidence type="ECO:0000256" key="2">
    <source>
        <dbReference type="SAM" id="SignalP"/>
    </source>
</evidence>
<feature type="compositionally biased region" description="Basic and acidic residues" evidence="1">
    <location>
        <begin position="179"/>
        <end position="197"/>
    </location>
</feature>
<dbReference type="AlphaFoldDB" id="A0AAD5PPD6"/>
<keyword evidence="2" id="KW-0732">Signal</keyword>
<dbReference type="Pfam" id="PF00095">
    <property type="entry name" value="WAP"/>
    <property type="match status" value="1"/>
</dbReference>
<sequence>MFSLRVIVGLSLVVWSTASSVVFEESPSTSNDNTNVGTRNGPFDDSVVIEAAGSPSGGDVDSRFFGLLGGGNRPFGGGGFGGGYPIGATKPGRCPGLLGLGLGQPEGGYGGYGGYGGGYPGGYGGYPGGYGGYPGGYGGYGNHHHHHRPGGYGYPGQYGYGGGFNNAFGFRSADQGGENGDKTERRKRSDEANKETDASVQGRSGGETDPRFLGAIGGLLGQPCYQDYECPGQLKCCAKAIGNQASCQQPALLG</sequence>
<feature type="region of interest" description="Disordered" evidence="1">
    <location>
        <begin position="171"/>
        <end position="210"/>
    </location>
</feature>
<feature type="chain" id="PRO_5042242946" description="WAP domain-containing protein" evidence="2">
    <location>
        <begin position="19"/>
        <end position="254"/>
    </location>
</feature>
<evidence type="ECO:0000256" key="1">
    <source>
        <dbReference type="SAM" id="MobiDB-lite"/>
    </source>
</evidence>
<evidence type="ECO:0000259" key="3">
    <source>
        <dbReference type="Pfam" id="PF00095"/>
    </source>
</evidence>
<gene>
    <name evidence="4" type="ORF">GHT06_019539</name>
</gene>
<dbReference type="Gene3D" id="4.10.75.10">
    <property type="entry name" value="Elafin-like"/>
    <property type="match status" value="1"/>
</dbReference>
<comment type="caution">
    <text evidence="4">The sequence shown here is derived from an EMBL/GenBank/DDBJ whole genome shotgun (WGS) entry which is preliminary data.</text>
</comment>
<organism evidence="4 5">
    <name type="scientific">Daphnia sinensis</name>
    <dbReference type="NCBI Taxonomy" id="1820382"/>
    <lineage>
        <taxon>Eukaryota</taxon>
        <taxon>Metazoa</taxon>
        <taxon>Ecdysozoa</taxon>
        <taxon>Arthropoda</taxon>
        <taxon>Crustacea</taxon>
        <taxon>Branchiopoda</taxon>
        <taxon>Diplostraca</taxon>
        <taxon>Cladocera</taxon>
        <taxon>Anomopoda</taxon>
        <taxon>Daphniidae</taxon>
        <taxon>Daphnia</taxon>
        <taxon>Daphnia similis group</taxon>
    </lineage>
</organism>
<dbReference type="Proteomes" id="UP000820818">
    <property type="component" value="Linkage Group LG8"/>
</dbReference>
<accession>A0AAD5PPD6</accession>
<evidence type="ECO:0000313" key="4">
    <source>
        <dbReference type="EMBL" id="KAI9554267.1"/>
    </source>
</evidence>
<dbReference type="GO" id="GO:0005576">
    <property type="term" value="C:extracellular region"/>
    <property type="evidence" value="ECO:0007669"/>
    <property type="project" value="InterPro"/>
</dbReference>
<feature type="domain" description="WAP" evidence="3">
    <location>
        <begin position="222"/>
        <end position="250"/>
    </location>
</feature>